<evidence type="ECO:0000256" key="5">
    <source>
        <dbReference type="ARBA" id="ARBA00023237"/>
    </source>
</evidence>
<dbReference type="InterPro" id="IPR011990">
    <property type="entry name" value="TPR-like_helical_dom_sf"/>
</dbReference>
<name>A0A1D3UE18_TANFO</name>
<organism evidence="8 9">
    <name type="scientific">Tannerella forsythia</name>
    <name type="common">Bacteroides forsythus</name>
    <dbReference type="NCBI Taxonomy" id="28112"/>
    <lineage>
        <taxon>Bacteria</taxon>
        <taxon>Pseudomonadati</taxon>
        <taxon>Bacteroidota</taxon>
        <taxon>Bacteroidia</taxon>
        <taxon>Bacteroidales</taxon>
        <taxon>Tannerellaceae</taxon>
        <taxon>Tannerella</taxon>
    </lineage>
</organism>
<dbReference type="Proteomes" id="UP000182057">
    <property type="component" value="Unassembled WGS sequence"/>
</dbReference>
<keyword evidence="3" id="KW-0732">Signal</keyword>
<reference evidence="8 9" key="1">
    <citation type="submission" date="2016-09" db="EMBL/GenBank/DDBJ databases">
        <authorList>
            <person name="Capua I."/>
            <person name="De Benedictis P."/>
            <person name="Joannis T."/>
            <person name="Lombin L.H."/>
            <person name="Cattoli G."/>
        </authorList>
    </citation>
    <scope>NUCLEOTIDE SEQUENCE [LARGE SCALE GENOMIC DNA]</scope>
    <source>
        <strain evidence="8 9">UB20</strain>
    </source>
</reference>
<keyword evidence="5" id="KW-0998">Cell outer membrane</keyword>
<evidence type="ECO:0000313" key="8">
    <source>
        <dbReference type="EMBL" id="SCQ18392.1"/>
    </source>
</evidence>
<gene>
    <name evidence="8" type="ORF">TFUB20_00344</name>
</gene>
<dbReference type="EMBL" id="FMMM01000016">
    <property type="protein sequence ID" value="SCQ18392.1"/>
    <property type="molecule type" value="Genomic_DNA"/>
</dbReference>
<feature type="domain" description="SusD-like N-terminal" evidence="7">
    <location>
        <begin position="90"/>
        <end position="220"/>
    </location>
</feature>
<evidence type="ECO:0000256" key="3">
    <source>
        <dbReference type="ARBA" id="ARBA00022729"/>
    </source>
</evidence>
<keyword evidence="4" id="KW-0472">Membrane</keyword>
<dbReference type="GO" id="GO:0009279">
    <property type="term" value="C:cell outer membrane"/>
    <property type="evidence" value="ECO:0007669"/>
    <property type="project" value="UniProtKB-SubCell"/>
</dbReference>
<comment type="similarity">
    <text evidence="2">Belongs to the SusD family.</text>
</comment>
<dbReference type="RefSeq" id="WP_046825921.1">
    <property type="nucleotide sequence ID" value="NZ_CAUSRC010000039.1"/>
</dbReference>
<comment type="subcellular location">
    <subcellularLocation>
        <location evidence="1">Cell outer membrane</location>
    </subcellularLocation>
</comment>
<dbReference type="Gene3D" id="1.25.40.390">
    <property type="match status" value="1"/>
</dbReference>
<sequence length="586" mass="65330">MKRIIYTITLTAAVLGMTSCGENFLYKDPQGSFSGDMLENAQGVELLTTNAYANLTENGWGATPFNWVFGSIIGGDANKGSSAGDQSVINEIETYAPLTTNDYVRQKWEWTYKGVQRCNIALRALKKAKDIAADVAKSREGELFFLRSLYYFEGVKLMGPASLAWIPWDNEEDDPKVYNGTDIYPNIMAEIDQAISLLPEKQSEVGRVNVWAAKALKAKMLMQQGKMAEAKPVLADLLANGQTSNGLKYGLEDDLNNNFNAFKDNGKESIFAVQHSLDANNNGLPGYSLNFPHNVNKNAPGGCCGFFQPSYDLVNSYQVDADGLPYLDYSYRSKPSVSVFDGSAPAGSQFKNDFTIAVDPRLDFAVGRQGVPYKDWDICFKDGYGIRDKGNGGIFLPKKHVWTKAEEEAGYASRSRYAGWAPAVALNMQYLSVRDMILLYAECLANDGELSAAMEQVNKIRTRAGNAANIIQFPDGKGQKYVVKTYPSTHAAFTDKNTCITAIRFERKLELAMEGQRWYDYARWGKEVMKKETSAYVMYEKQYLSKFASASTTFDKVYFFVPDAQIKDKGVDENGKPYLVQNDLWK</sequence>
<dbReference type="InterPro" id="IPR012944">
    <property type="entry name" value="SusD_RagB_dom"/>
</dbReference>
<dbReference type="AlphaFoldDB" id="A0A1D3UE18"/>
<feature type="domain" description="RagB/SusD" evidence="6">
    <location>
        <begin position="267"/>
        <end position="585"/>
    </location>
</feature>
<evidence type="ECO:0000259" key="7">
    <source>
        <dbReference type="Pfam" id="PF14322"/>
    </source>
</evidence>
<evidence type="ECO:0000256" key="4">
    <source>
        <dbReference type="ARBA" id="ARBA00023136"/>
    </source>
</evidence>
<proteinExistence type="inferred from homology"/>
<dbReference type="Pfam" id="PF07980">
    <property type="entry name" value="SusD_RagB"/>
    <property type="match status" value="1"/>
</dbReference>
<evidence type="ECO:0000259" key="6">
    <source>
        <dbReference type="Pfam" id="PF07980"/>
    </source>
</evidence>
<accession>A0A1D3UE18</accession>
<dbReference type="OrthoDB" id="9792139at2"/>
<evidence type="ECO:0000313" key="9">
    <source>
        <dbReference type="Proteomes" id="UP000182057"/>
    </source>
</evidence>
<evidence type="ECO:0000256" key="2">
    <source>
        <dbReference type="ARBA" id="ARBA00006275"/>
    </source>
</evidence>
<dbReference type="InterPro" id="IPR033985">
    <property type="entry name" value="SusD-like_N"/>
</dbReference>
<protein>
    <submittedName>
        <fullName evidence="8">SusD family protein</fullName>
    </submittedName>
</protein>
<dbReference type="SUPFAM" id="SSF48452">
    <property type="entry name" value="TPR-like"/>
    <property type="match status" value="1"/>
</dbReference>
<evidence type="ECO:0000256" key="1">
    <source>
        <dbReference type="ARBA" id="ARBA00004442"/>
    </source>
</evidence>
<dbReference type="Pfam" id="PF14322">
    <property type="entry name" value="SusD-like_3"/>
    <property type="match status" value="1"/>
</dbReference>
<dbReference type="PROSITE" id="PS51257">
    <property type="entry name" value="PROKAR_LIPOPROTEIN"/>
    <property type="match status" value="1"/>
</dbReference>